<name>D2AXW5_STRRD</name>
<evidence type="ECO:0000256" key="1">
    <source>
        <dbReference type="SAM" id="MobiDB-lite"/>
    </source>
</evidence>
<dbReference type="AlphaFoldDB" id="D2AXW5"/>
<feature type="transmembrane region" description="Helical" evidence="2">
    <location>
        <begin position="142"/>
        <end position="161"/>
    </location>
</feature>
<feature type="transmembrane region" description="Helical" evidence="2">
    <location>
        <begin position="117"/>
        <end position="135"/>
    </location>
</feature>
<dbReference type="HOGENOM" id="CLU_061825_2_0_11"/>
<dbReference type="Pfam" id="PF06912">
    <property type="entry name" value="DUF1275"/>
    <property type="match status" value="1"/>
</dbReference>
<dbReference type="eggNOG" id="COG3619">
    <property type="taxonomic scope" value="Bacteria"/>
</dbReference>
<keyword evidence="2" id="KW-1133">Transmembrane helix</keyword>
<dbReference type="PANTHER" id="PTHR37314:SF4">
    <property type="entry name" value="UPF0700 TRANSMEMBRANE PROTEIN YOAK"/>
    <property type="match status" value="1"/>
</dbReference>
<feature type="transmembrane region" description="Helical" evidence="2">
    <location>
        <begin position="32"/>
        <end position="59"/>
    </location>
</feature>
<dbReference type="PANTHER" id="PTHR37314">
    <property type="entry name" value="SLR0142 PROTEIN"/>
    <property type="match status" value="1"/>
</dbReference>
<gene>
    <name evidence="3" type="ordered locus">Sros_2153</name>
</gene>
<evidence type="ECO:0000313" key="3">
    <source>
        <dbReference type="EMBL" id="ACZ85136.1"/>
    </source>
</evidence>
<evidence type="ECO:0000256" key="2">
    <source>
        <dbReference type="SAM" id="Phobius"/>
    </source>
</evidence>
<protein>
    <submittedName>
        <fullName evidence="3">Membrane protein-like protein</fullName>
    </submittedName>
</protein>
<dbReference type="InterPro" id="IPR010699">
    <property type="entry name" value="DUF1275"/>
</dbReference>
<sequence length="258" mass="26671">MTHSDAEPPPPPARGAGSDASPAGGDPRRWSYVVLVFLTLGAGAMDAVAFLALGGVFTANMTGNLILVALVGGENWQIRVIRSGLACVIFSIGVFVGFKVPDRGRANESWPSAATRLLWICLALHVAFLAGWILCDAAPGPTPTLLLIAVASCAMGLQVAAARRVDVAGITTTFVTGTLAALLQSLASRRTADTARRAVIVLALAAGALCASLVLHLAPLWAGAVPLLFTILAPATVVTRLRPRGPRRSRRPRTGTGG</sequence>
<dbReference type="OrthoDB" id="4272751at2"/>
<evidence type="ECO:0000313" key="4">
    <source>
        <dbReference type="Proteomes" id="UP000002029"/>
    </source>
</evidence>
<dbReference type="EMBL" id="CP001814">
    <property type="protein sequence ID" value="ACZ85136.1"/>
    <property type="molecule type" value="Genomic_DNA"/>
</dbReference>
<dbReference type="KEGG" id="sro:Sros_2153"/>
<dbReference type="RefSeq" id="WP_012888881.1">
    <property type="nucleotide sequence ID" value="NC_013595.1"/>
</dbReference>
<feature type="transmembrane region" description="Helical" evidence="2">
    <location>
        <begin position="80"/>
        <end position="97"/>
    </location>
</feature>
<feature type="transmembrane region" description="Helical" evidence="2">
    <location>
        <begin position="224"/>
        <end position="241"/>
    </location>
</feature>
<organism evidence="3 4">
    <name type="scientific">Streptosporangium roseum (strain ATCC 12428 / DSM 43021 / JCM 3005 / KCTC 9067 / NCIMB 10171 / NRRL 2505 / NI 9100)</name>
    <dbReference type="NCBI Taxonomy" id="479432"/>
    <lineage>
        <taxon>Bacteria</taxon>
        <taxon>Bacillati</taxon>
        <taxon>Actinomycetota</taxon>
        <taxon>Actinomycetes</taxon>
        <taxon>Streptosporangiales</taxon>
        <taxon>Streptosporangiaceae</taxon>
        <taxon>Streptosporangium</taxon>
    </lineage>
</organism>
<accession>D2AXW5</accession>
<feature type="transmembrane region" description="Helical" evidence="2">
    <location>
        <begin position="198"/>
        <end position="218"/>
    </location>
</feature>
<feature type="transmembrane region" description="Helical" evidence="2">
    <location>
        <begin position="167"/>
        <end position="186"/>
    </location>
</feature>
<proteinExistence type="predicted"/>
<feature type="region of interest" description="Disordered" evidence="1">
    <location>
        <begin position="1"/>
        <end position="24"/>
    </location>
</feature>
<keyword evidence="2" id="KW-0472">Membrane</keyword>
<dbReference type="Proteomes" id="UP000002029">
    <property type="component" value="Chromosome"/>
</dbReference>
<reference evidence="3 4" key="1">
    <citation type="journal article" date="2010" name="Stand. Genomic Sci.">
        <title>Complete genome sequence of Streptosporangium roseum type strain (NI 9100).</title>
        <authorList>
            <person name="Nolan M."/>
            <person name="Sikorski J."/>
            <person name="Jando M."/>
            <person name="Lucas S."/>
            <person name="Lapidus A."/>
            <person name="Glavina Del Rio T."/>
            <person name="Chen F."/>
            <person name="Tice H."/>
            <person name="Pitluck S."/>
            <person name="Cheng J.F."/>
            <person name="Chertkov O."/>
            <person name="Sims D."/>
            <person name="Meincke L."/>
            <person name="Brettin T."/>
            <person name="Han C."/>
            <person name="Detter J.C."/>
            <person name="Bruce D."/>
            <person name="Goodwin L."/>
            <person name="Land M."/>
            <person name="Hauser L."/>
            <person name="Chang Y.J."/>
            <person name="Jeffries C.D."/>
            <person name="Ivanova N."/>
            <person name="Mavromatis K."/>
            <person name="Mikhailova N."/>
            <person name="Chen A."/>
            <person name="Palaniappan K."/>
            <person name="Chain P."/>
            <person name="Rohde M."/>
            <person name="Goker M."/>
            <person name="Bristow J."/>
            <person name="Eisen J.A."/>
            <person name="Markowitz V."/>
            <person name="Hugenholtz P."/>
            <person name="Kyrpides N.C."/>
            <person name="Klenk H.P."/>
        </authorList>
    </citation>
    <scope>NUCLEOTIDE SEQUENCE [LARGE SCALE GENOMIC DNA]</scope>
    <source>
        <strain evidence="4">ATCC 12428 / DSM 43021 / JCM 3005 / NI 9100</strain>
    </source>
</reference>
<feature type="compositionally biased region" description="Low complexity" evidence="1">
    <location>
        <begin position="14"/>
        <end position="24"/>
    </location>
</feature>
<dbReference type="STRING" id="479432.Sros_2153"/>
<keyword evidence="2" id="KW-0812">Transmembrane</keyword>
<keyword evidence="4" id="KW-1185">Reference proteome</keyword>